<evidence type="ECO:0000313" key="3">
    <source>
        <dbReference type="Proteomes" id="UP001500827"/>
    </source>
</evidence>
<dbReference type="EMBL" id="BAABBM010000001">
    <property type="protein sequence ID" value="GAA3904954.1"/>
    <property type="molecule type" value="Genomic_DNA"/>
</dbReference>
<gene>
    <name evidence="2" type="ORF">GCM10022276_24440</name>
</gene>
<dbReference type="Proteomes" id="UP001500827">
    <property type="component" value="Unassembled WGS sequence"/>
</dbReference>
<name>A0ABP7LP85_9SPHN</name>
<feature type="transmembrane region" description="Helical" evidence="1">
    <location>
        <begin position="140"/>
        <end position="158"/>
    </location>
</feature>
<dbReference type="RefSeq" id="WP_344699980.1">
    <property type="nucleotide sequence ID" value="NZ_BAABBM010000001.1"/>
</dbReference>
<evidence type="ECO:0000313" key="2">
    <source>
        <dbReference type="EMBL" id="GAA3904954.1"/>
    </source>
</evidence>
<feature type="transmembrane region" description="Helical" evidence="1">
    <location>
        <begin position="38"/>
        <end position="59"/>
    </location>
</feature>
<feature type="transmembrane region" description="Helical" evidence="1">
    <location>
        <begin position="112"/>
        <end position="134"/>
    </location>
</feature>
<comment type="caution">
    <text evidence="2">The sequence shown here is derived from an EMBL/GenBank/DDBJ whole genome shotgun (WGS) entry which is preliminary data.</text>
</comment>
<keyword evidence="1" id="KW-1133">Transmembrane helix</keyword>
<reference evidence="3" key="1">
    <citation type="journal article" date="2019" name="Int. J. Syst. Evol. Microbiol.">
        <title>The Global Catalogue of Microorganisms (GCM) 10K type strain sequencing project: providing services to taxonomists for standard genome sequencing and annotation.</title>
        <authorList>
            <consortium name="The Broad Institute Genomics Platform"/>
            <consortium name="The Broad Institute Genome Sequencing Center for Infectious Disease"/>
            <person name="Wu L."/>
            <person name="Ma J."/>
        </authorList>
    </citation>
    <scope>NUCLEOTIDE SEQUENCE [LARGE SCALE GENOMIC DNA]</scope>
    <source>
        <strain evidence="3">JCM 17543</strain>
    </source>
</reference>
<keyword evidence="1" id="KW-0472">Membrane</keyword>
<feature type="transmembrane region" description="Helical" evidence="1">
    <location>
        <begin position="165"/>
        <end position="185"/>
    </location>
</feature>
<keyword evidence="1" id="KW-0812">Transmembrane</keyword>
<sequence>MDFFNYVMVLASVIVGLAVTHLLQGVARFIQHPDREKLYWVHLLWVGTIFLNALLLWWWEFKLALMAHWTFELYLFVIGFAVMLYMICAVLMPSDLGHYKSYRAYYYSRRRWLLGLILVFGLMDFADSAVKGVAHLASLGWIYLSFVAMRPLLLLAAIKSRNEKLHGAVAIIVAGQLLTMAFLNFRTMQ</sequence>
<keyword evidence="3" id="KW-1185">Reference proteome</keyword>
<organism evidence="2 3">
    <name type="scientific">Sphingomonas limnosediminicola</name>
    <dbReference type="NCBI Taxonomy" id="940133"/>
    <lineage>
        <taxon>Bacteria</taxon>
        <taxon>Pseudomonadati</taxon>
        <taxon>Pseudomonadota</taxon>
        <taxon>Alphaproteobacteria</taxon>
        <taxon>Sphingomonadales</taxon>
        <taxon>Sphingomonadaceae</taxon>
        <taxon>Sphingomonas</taxon>
    </lineage>
</organism>
<protein>
    <submittedName>
        <fullName evidence="2">Uncharacterized protein</fullName>
    </submittedName>
</protein>
<evidence type="ECO:0000256" key="1">
    <source>
        <dbReference type="SAM" id="Phobius"/>
    </source>
</evidence>
<feature type="transmembrane region" description="Helical" evidence="1">
    <location>
        <begin position="71"/>
        <end position="92"/>
    </location>
</feature>
<accession>A0ABP7LP85</accession>
<proteinExistence type="predicted"/>
<feature type="transmembrane region" description="Helical" evidence="1">
    <location>
        <begin position="6"/>
        <end position="26"/>
    </location>
</feature>